<sequence>MNGYSTLLVIHKKIFLSFPTHLISLQTPYSHLRFFQQILNIIVREQEEGFERTTAAAMTKNISVTKKALILSLIKPSRMYHRGSKMVTHYLLAWRERPWI</sequence>
<evidence type="ECO:0000313" key="1">
    <source>
        <dbReference type="EMBL" id="TYI43884.1"/>
    </source>
</evidence>
<keyword evidence="2" id="KW-1185">Reference proteome</keyword>
<protein>
    <submittedName>
        <fullName evidence="1">Uncharacterized protein</fullName>
    </submittedName>
</protein>
<name>A0A5D2RWJ6_GOSTO</name>
<accession>A0A5D2RWJ6</accession>
<gene>
    <name evidence="1" type="ORF">ES332_A01G199100v1</name>
</gene>
<organism evidence="1 2">
    <name type="scientific">Gossypium tomentosum</name>
    <name type="common">Hawaiian cotton</name>
    <name type="synonym">Gossypium sandvicense</name>
    <dbReference type="NCBI Taxonomy" id="34277"/>
    <lineage>
        <taxon>Eukaryota</taxon>
        <taxon>Viridiplantae</taxon>
        <taxon>Streptophyta</taxon>
        <taxon>Embryophyta</taxon>
        <taxon>Tracheophyta</taxon>
        <taxon>Spermatophyta</taxon>
        <taxon>Magnoliopsida</taxon>
        <taxon>eudicotyledons</taxon>
        <taxon>Gunneridae</taxon>
        <taxon>Pentapetalae</taxon>
        <taxon>rosids</taxon>
        <taxon>malvids</taxon>
        <taxon>Malvales</taxon>
        <taxon>Malvaceae</taxon>
        <taxon>Malvoideae</taxon>
        <taxon>Gossypium</taxon>
    </lineage>
</organism>
<proteinExistence type="predicted"/>
<dbReference type="EMBL" id="CM017610">
    <property type="protein sequence ID" value="TYI43884.1"/>
    <property type="molecule type" value="Genomic_DNA"/>
</dbReference>
<evidence type="ECO:0000313" key="2">
    <source>
        <dbReference type="Proteomes" id="UP000322667"/>
    </source>
</evidence>
<dbReference type="Proteomes" id="UP000322667">
    <property type="component" value="Chromosome A01"/>
</dbReference>
<dbReference type="AlphaFoldDB" id="A0A5D2RWJ6"/>
<reference evidence="1 2" key="1">
    <citation type="submission" date="2019-07" db="EMBL/GenBank/DDBJ databases">
        <title>WGS assembly of Gossypium tomentosum.</title>
        <authorList>
            <person name="Chen Z.J."/>
            <person name="Sreedasyam A."/>
            <person name="Ando A."/>
            <person name="Song Q."/>
            <person name="De L."/>
            <person name="Hulse-Kemp A."/>
            <person name="Ding M."/>
            <person name="Ye W."/>
            <person name="Kirkbride R."/>
            <person name="Jenkins J."/>
            <person name="Plott C."/>
            <person name="Lovell J."/>
            <person name="Lin Y.-M."/>
            <person name="Vaughn R."/>
            <person name="Liu B."/>
            <person name="Li W."/>
            <person name="Simpson S."/>
            <person name="Scheffler B."/>
            <person name="Saski C."/>
            <person name="Grover C."/>
            <person name="Hu G."/>
            <person name="Conover J."/>
            <person name="Carlson J."/>
            <person name="Shu S."/>
            <person name="Boston L."/>
            <person name="Williams M."/>
            <person name="Peterson D."/>
            <person name="Mcgee K."/>
            <person name="Jones D."/>
            <person name="Wendel J."/>
            <person name="Stelly D."/>
            <person name="Grimwood J."/>
            <person name="Schmutz J."/>
        </authorList>
    </citation>
    <scope>NUCLEOTIDE SEQUENCE [LARGE SCALE GENOMIC DNA]</scope>
    <source>
        <strain evidence="1">7179.01</strain>
    </source>
</reference>